<keyword evidence="5" id="KW-1185">Reference proteome</keyword>
<dbReference type="InterPro" id="IPR047655">
    <property type="entry name" value="Transpos_IS630-like"/>
</dbReference>
<evidence type="ECO:0000313" key="5">
    <source>
        <dbReference type="Proteomes" id="UP000215902"/>
    </source>
</evidence>
<dbReference type="EMBL" id="NIVC01003507">
    <property type="protein sequence ID" value="PAA51081.1"/>
    <property type="molecule type" value="Genomic_DNA"/>
</dbReference>
<dbReference type="InterPro" id="IPR002492">
    <property type="entry name" value="Transposase_Tc1-like"/>
</dbReference>
<feature type="domain" description="Sleeping Beauty transposase HTH" evidence="3">
    <location>
        <begin position="85"/>
        <end position="136"/>
    </location>
</feature>
<evidence type="ECO:0000259" key="1">
    <source>
        <dbReference type="Pfam" id="PF01498"/>
    </source>
</evidence>
<evidence type="ECO:0008006" key="6">
    <source>
        <dbReference type="Google" id="ProtNLM"/>
    </source>
</evidence>
<proteinExistence type="predicted"/>
<dbReference type="PANTHER" id="PTHR23022">
    <property type="entry name" value="TRANSPOSABLE ELEMENT-RELATED"/>
    <property type="match status" value="1"/>
</dbReference>
<name>A0A267DP74_9PLAT</name>
<dbReference type="InterPro" id="IPR009057">
    <property type="entry name" value="Homeodomain-like_sf"/>
</dbReference>
<dbReference type="Proteomes" id="UP000215902">
    <property type="component" value="Unassembled WGS sequence"/>
</dbReference>
<dbReference type="Pfam" id="PF25787">
    <property type="entry name" value="HTH_SB"/>
    <property type="match status" value="1"/>
</dbReference>
<dbReference type="GO" id="GO:0006313">
    <property type="term" value="P:DNA transposition"/>
    <property type="evidence" value="ECO:0007669"/>
    <property type="project" value="InterPro"/>
</dbReference>
<dbReference type="InterPro" id="IPR052338">
    <property type="entry name" value="Transposase_5"/>
</dbReference>
<dbReference type="Pfam" id="PF01498">
    <property type="entry name" value="HTH_Tnp_Tc3_2"/>
    <property type="match status" value="1"/>
</dbReference>
<dbReference type="InterPro" id="IPR057667">
    <property type="entry name" value="HTH_SB"/>
</dbReference>
<evidence type="ECO:0000259" key="3">
    <source>
        <dbReference type="Pfam" id="PF25787"/>
    </source>
</evidence>
<gene>
    <name evidence="4" type="ORF">BOX15_Mlig033219g1</name>
</gene>
<dbReference type="InterPro" id="IPR036397">
    <property type="entry name" value="RNaseH_sf"/>
</dbReference>
<dbReference type="SUPFAM" id="SSF46689">
    <property type="entry name" value="Homeodomain-like"/>
    <property type="match status" value="1"/>
</dbReference>
<dbReference type="PANTHER" id="PTHR23022:SF135">
    <property type="entry name" value="SI:DKEY-77F5.3"/>
    <property type="match status" value="1"/>
</dbReference>
<reference evidence="4 5" key="1">
    <citation type="submission" date="2017-06" db="EMBL/GenBank/DDBJ databases">
        <title>A platform for efficient transgenesis in Macrostomum lignano, a flatworm model organism for stem cell research.</title>
        <authorList>
            <person name="Berezikov E."/>
        </authorList>
    </citation>
    <scope>NUCLEOTIDE SEQUENCE [LARGE SCALE GENOMIC DNA]</scope>
    <source>
        <strain evidence="4">DV1</strain>
        <tissue evidence="4">Whole organism</tissue>
    </source>
</reference>
<organism evidence="4 5">
    <name type="scientific">Macrostomum lignano</name>
    <dbReference type="NCBI Taxonomy" id="282301"/>
    <lineage>
        <taxon>Eukaryota</taxon>
        <taxon>Metazoa</taxon>
        <taxon>Spiralia</taxon>
        <taxon>Lophotrochozoa</taxon>
        <taxon>Platyhelminthes</taxon>
        <taxon>Rhabditophora</taxon>
        <taxon>Macrostomorpha</taxon>
        <taxon>Macrostomida</taxon>
        <taxon>Macrostomidae</taxon>
        <taxon>Macrostomum</taxon>
    </lineage>
</organism>
<dbReference type="STRING" id="282301.A0A267DP74"/>
<comment type="caution">
    <text evidence="4">The sequence shown here is derived from an EMBL/GenBank/DDBJ whole genome shotgun (WGS) entry which is preliminary data.</text>
</comment>
<protein>
    <recommendedName>
        <fullName evidence="6">Paired domain-containing protein</fullName>
    </recommendedName>
</protein>
<dbReference type="AlphaFoldDB" id="A0A267DP74"/>
<evidence type="ECO:0000313" key="4">
    <source>
        <dbReference type="EMBL" id="PAA51081.1"/>
    </source>
</evidence>
<accession>A0A267DP74</accession>
<evidence type="ECO:0000259" key="2">
    <source>
        <dbReference type="Pfam" id="PF13358"/>
    </source>
</evidence>
<dbReference type="OrthoDB" id="6246393at2759"/>
<dbReference type="NCBIfam" id="NF033545">
    <property type="entry name" value="transpos_IS630"/>
    <property type="match status" value="1"/>
</dbReference>
<dbReference type="InterPro" id="IPR038717">
    <property type="entry name" value="Tc1-like_DDE_dom"/>
</dbReference>
<dbReference type="Gene3D" id="1.10.10.10">
    <property type="entry name" value="Winged helix-like DNA-binding domain superfamily/Winged helix DNA-binding domain"/>
    <property type="match status" value="1"/>
</dbReference>
<dbReference type="Pfam" id="PF13358">
    <property type="entry name" value="DDE_3"/>
    <property type="match status" value="1"/>
</dbReference>
<dbReference type="GO" id="GO:0015074">
    <property type="term" value="P:DNA integration"/>
    <property type="evidence" value="ECO:0007669"/>
    <property type="project" value="InterPro"/>
</dbReference>
<feature type="domain" description="Tc1-like transposase DDE" evidence="2">
    <location>
        <begin position="233"/>
        <end position="383"/>
    </location>
</feature>
<feature type="domain" description="Transposase Tc1-like" evidence="1">
    <location>
        <begin position="154"/>
        <end position="221"/>
    </location>
</feature>
<sequence>MAKNAQTHLCKSKYTLPFTTSITSSVQMRATTSTLPAASLPVTSPATLVLLAPALNRLSYWFSCYYKAHVHCSRFVIDLIHARTMPRGQELSVQLRNRIVAAYNSGDGYKRISAAFNVHVSTVRHIIAKYKQHGTTASLPRSGRLSKISARALRKLTQEVSQNPNATSGELQQMLNAAGLLPHRTTVRRALNRVGLRSCIPRKKPLLQQRHRDARLQFANAMLSKPDSYWQSVLWTDETKIELFGRNEKQCVWHKPNTSFEQKHLKPTVKHGGGSIMLWVCFAAAGTGRLMHITEKMNSAVYQQILDENLQSSVHDLGLGRAWTLQQDNDPKHTSAATRRWLQQRRIKVMEWPSQSPDLNPIEMLWTDLKKMVHARKPKNLWELAEFCIEEWQKVPAERCAALVNGYRKRLLAVVAARGGATKY</sequence>
<dbReference type="Gene3D" id="3.30.420.10">
    <property type="entry name" value="Ribonuclease H-like superfamily/Ribonuclease H"/>
    <property type="match status" value="1"/>
</dbReference>
<dbReference type="InterPro" id="IPR036388">
    <property type="entry name" value="WH-like_DNA-bd_sf"/>
</dbReference>
<dbReference type="GO" id="GO:0003677">
    <property type="term" value="F:DNA binding"/>
    <property type="evidence" value="ECO:0007669"/>
    <property type="project" value="InterPro"/>
</dbReference>